<evidence type="ECO:0000313" key="9">
    <source>
        <dbReference type="EMBL" id="KAK0742767.1"/>
    </source>
</evidence>
<evidence type="ECO:0000256" key="4">
    <source>
        <dbReference type="ARBA" id="ARBA00022989"/>
    </source>
</evidence>
<dbReference type="CDD" id="cd03390">
    <property type="entry name" value="PAP2_containing_1_like"/>
    <property type="match status" value="1"/>
</dbReference>
<comment type="caution">
    <text evidence="9">The sequence shown here is derived from an EMBL/GenBank/DDBJ whole genome shotgun (WGS) entry which is preliminary data.</text>
</comment>
<dbReference type="InterPro" id="IPR036938">
    <property type="entry name" value="PAP2/HPO_sf"/>
</dbReference>
<feature type="transmembrane region" description="Helical" evidence="7">
    <location>
        <begin position="63"/>
        <end position="83"/>
    </location>
</feature>
<feature type="transmembrane region" description="Helical" evidence="7">
    <location>
        <begin position="22"/>
        <end position="42"/>
    </location>
</feature>
<dbReference type="EMBL" id="JAUKUD010000005">
    <property type="protein sequence ID" value="KAK0742767.1"/>
    <property type="molecule type" value="Genomic_DNA"/>
</dbReference>
<dbReference type="FunFam" id="1.20.144.10:FF:000017">
    <property type="entry name" value="Diacylglycerol pyrophosphate phosphatase 1"/>
    <property type="match status" value="1"/>
</dbReference>
<dbReference type="SUPFAM" id="SSF48317">
    <property type="entry name" value="Acid phosphatase/Vanadium-dependent haloperoxidase"/>
    <property type="match status" value="1"/>
</dbReference>
<protein>
    <submittedName>
        <fullName evidence="9">Phosphatidic acid phosphatase type 2/haloperoxidase</fullName>
    </submittedName>
</protein>
<comment type="subcellular location">
    <subcellularLocation>
        <location evidence="1">Membrane</location>
        <topology evidence="1">Multi-pass membrane protein</topology>
    </subcellularLocation>
</comment>
<proteinExistence type="inferred from homology"/>
<evidence type="ECO:0000256" key="1">
    <source>
        <dbReference type="ARBA" id="ARBA00004141"/>
    </source>
</evidence>
<feature type="transmembrane region" description="Helical" evidence="7">
    <location>
        <begin position="169"/>
        <end position="189"/>
    </location>
</feature>
<name>A0AA40ENV1_9PEZI</name>
<keyword evidence="3 7" id="KW-0812">Transmembrane</keyword>
<dbReference type="PANTHER" id="PTHR10165">
    <property type="entry name" value="LIPID PHOSPHATE PHOSPHATASE"/>
    <property type="match status" value="1"/>
</dbReference>
<dbReference type="GO" id="GO:0016020">
    <property type="term" value="C:membrane"/>
    <property type="evidence" value="ECO:0007669"/>
    <property type="project" value="UniProtKB-SubCell"/>
</dbReference>
<dbReference type="SMART" id="SM00014">
    <property type="entry name" value="acidPPc"/>
    <property type="match status" value="1"/>
</dbReference>
<evidence type="ECO:0000313" key="10">
    <source>
        <dbReference type="Proteomes" id="UP001172155"/>
    </source>
</evidence>
<sequence length="308" mass="34324">MAGSGLLASASRYWHRSYAADYVGFGLLVTCYLLILLFVEPFHRMFSLDDLRISFPHAEIERVPISLDLLYVVLLPILFLTAFNTIARAPSHTHHVTLLGLSISLALTVVLTDLIKNSVGRPRPDLLARCLPLPTAPHNTLVTIDVCTQTNHHRLHDGWRSFPSGHSSFSFAGLGYVSLFLAGQMRVFAHGPNTNTAGEHTEKLVRGDLVRSLVCLGPLLGALMIAISRCQDYRHDVYDVCVGSLLGWTVTYWSYRRYWPRLSSSLCDEPYPGPPGEQEGYGRVRDEEERGGVRQNVGYELSELGSRT</sequence>
<feature type="compositionally biased region" description="Basic and acidic residues" evidence="6">
    <location>
        <begin position="280"/>
        <end position="292"/>
    </location>
</feature>
<evidence type="ECO:0000259" key="8">
    <source>
        <dbReference type="SMART" id="SM00014"/>
    </source>
</evidence>
<keyword evidence="4 7" id="KW-1133">Transmembrane helix</keyword>
<gene>
    <name evidence="9" type="ORF">B0T18DRAFT_413696</name>
</gene>
<evidence type="ECO:0000256" key="3">
    <source>
        <dbReference type="ARBA" id="ARBA00022692"/>
    </source>
</evidence>
<feature type="region of interest" description="Disordered" evidence="6">
    <location>
        <begin position="269"/>
        <end position="308"/>
    </location>
</feature>
<dbReference type="GO" id="GO:0006644">
    <property type="term" value="P:phospholipid metabolic process"/>
    <property type="evidence" value="ECO:0007669"/>
    <property type="project" value="InterPro"/>
</dbReference>
<dbReference type="Proteomes" id="UP001172155">
    <property type="component" value="Unassembled WGS sequence"/>
</dbReference>
<feature type="transmembrane region" description="Helical" evidence="7">
    <location>
        <begin position="209"/>
        <end position="230"/>
    </location>
</feature>
<evidence type="ECO:0000256" key="6">
    <source>
        <dbReference type="SAM" id="MobiDB-lite"/>
    </source>
</evidence>
<organism evidence="9 10">
    <name type="scientific">Schizothecium vesticola</name>
    <dbReference type="NCBI Taxonomy" id="314040"/>
    <lineage>
        <taxon>Eukaryota</taxon>
        <taxon>Fungi</taxon>
        <taxon>Dikarya</taxon>
        <taxon>Ascomycota</taxon>
        <taxon>Pezizomycotina</taxon>
        <taxon>Sordariomycetes</taxon>
        <taxon>Sordariomycetidae</taxon>
        <taxon>Sordariales</taxon>
        <taxon>Schizotheciaceae</taxon>
        <taxon>Schizothecium</taxon>
    </lineage>
</organism>
<comment type="similarity">
    <text evidence="2">Belongs to the PA-phosphatase related phosphoesterase family.</text>
</comment>
<keyword evidence="10" id="KW-1185">Reference proteome</keyword>
<feature type="domain" description="Phosphatidic acid phosphatase type 2/haloperoxidase" evidence="8">
    <location>
        <begin position="99"/>
        <end position="255"/>
    </location>
</feature>
<dbReference type="Pfam" id="PF01569">
    <property type="entry name" value="PAP2"/>
    <property type="match status" value="1"/>
</dbReference>
<dbReference type="GO" id="GO:0046839">
    <property type="term" value="P:phospholipid dephosphorylation"/>
    <property type="evidence" value="ECO:0007669"/>
    <property type="project" value="TreeGrafter"/>
</dbReference>
<dbReference type="GO" id="GO:0008195">
    <property type="term" value="F:phosphatidate phosphatase activity"/>
    <property type="evidence" value="ECO:0007669"/>
    <property type="project" value="TreeGrafter"/>
</dbReference>
<reference evidence="9" key="1">
    <citation type="submission" date="2023-06" db="EMBL/GenBank/DDBJ databases">
        <title>Genome-scale phylogeny and comparative genomics of the fungal order Sordariales.</title>
        <authorList>
            <consortium name="Lawrence Berkeley National Laboratory"/>
            <person name="Hensen N."/>
            <person name="Bonometti L."/>
            <person name="Westerberg I."/>
            <person name="Brannstrom I.O."/>
            <person name="Guillou S."/>
            <person name="Cros-Aarteil S."/>
            <person name="Calhoun S."/>
            <person name="Haridas S."/>
            <person name="Kuo A."/>
            <person name="Mondo S."/>
            <person name="Pangilinan J."/>
            <person name="Riley R."/>
            <person name="LaButti K."/>
            <person name="Andreopoulos B."/>
            <person name="Lipzen A."/>
            <person name="Chen C."/>
            <person name="Yanf M."/>
            <person name="Daum C."/>
            <person name="Ng V."/>
            <person name="Clum A."/>
            <person name="Steindorff A."/>
            <person name="Ohm R."/>
            <person name="Martin F."/>
            <person name="Silar P."/>
            <person name="Natvig D."/>
            <person name="Lalanne C."/>
            <person name="Gautier V."/>
            <person name="Ament-velasquez S.L."/>
            <person name="Kruys A."/>
            <person name="Hutchinson M.I."/>
            <person name="Powell A.J."/>
            <person name="Barry K."/>
            <person name="Miller A.N."/>
            <person name="Grigoriev I.V."/>
            <person name="Debuchy R."/>
            <person name="Gladieux P."/>
            <person name="Thoren M.H."/>
            <person name="Johannesson H."/>
        </authorList>
    </citation>
    <scope>NUCLEOTIDE SEQUENCE</scope>
    <source>
        <strain evidence="9">SMH3187-1</strain>
    </source>
</reference>
<dbReference type="PANTHER" id="PTHR10165:SF35">
    <property type="entry name" value="RE23632P"/>
    <property type="match status" value="1"/>
</dbReference>
<evidence type="ECO:0000256" key="7">
    <source>
        <dbReference type="SAM" id="Phobius"/>
    </source>
</evidence>
<dbReference type="AlphaFoldDB" id="A0AA40ENV1"/>
<feature type="transmembrane region" description="Helical" evidence="7">
    <location>
        <begin position="95"/>
        <end position="115"/>
    </location>
</feature>
<dbReference type="Gene3D" id="1.20.144.10">
    <property type="entry name" value="Phosphatidic acid phosphatase type 2/haloperoxidase"/>
    <property type="match status" value="1"/>
</dbReference>
<accession>A0AA40ENV1</accession>
<keyword evidence="5 7" id="KW-0472">Membrane</keyword>
<evidence type="ECO:0000256" key="2">
    <source>
        <dbReference type="ARBA" id="ARBA00008816"/>
    </source>
</evidence>
<dbReference type="InterPro" id="IPR000326">
    <property type="entry name" value="PAP2/HPO"/>
</dbReference>
<evidence type="ECO:0000256" key="5">
    <source>
        <dbReference type="ARBA" id="ARBA00023136"/>
    </source>
</evidence>
<dbReference type="InterPro" id="IPR043216">
    <property type="entry name" value="PAP-like"/>
</dbReference>